<reference evidence="1" key="1">
    <citation type="submission" date="2022-05" db="EMBL/GenBank/DDBJ databases">
        <title>Comparative Genomics of Spacecraft Associated Microbes.</title>
        <authorList>
            <person name="Tran M.T."/>
            <person name="Wright A."/>
            <person name="Seuylemezian A."/>
            <person name="Eisen J."/>
            <person name="Coil D."/>
        </authorList>
    </citation>
    <scope>NUCLEOTIDE SEQUENCE</scope>
    <source>
        <strain evidence="1">FAIRING 10M-2.2</strain>
    </source>
</reference>
<organism evidence="1 2">
    <name type="scientific">Bacillus cytotoxicus</name>
    <dbReference type="NCBI Taxonomy" id="580165"/>
    <lineage>
        <taxon>Bacteria</taxon>
        <taxon>Bacillati</taxon>
        <taxon>Bacillota</taxon>
        <taxon>Bacilli</taxon>
        <taxon>Bacillales</taxon>
        <taxon>Bacillaceae</taxon>
        <taxon>Bacillus</taxon>
        <taxon>Bacillus cereus group</taxon>
    </lineage>
</organism>
<protein>
    <submittedName>
        <fullName evidence="1">DUF3888 domain-containing protein</fullName>
    </submittedName>
</protein>
<evidence type="ECO:0000313" key="1">
    <source>
        <dbReference type="EMBL" id="MCM3734707.1"/>
    </source>
</evidence>
<gene>
    <name evidence="1" type="ORF">M3215_02425</name>
</gene>
<sequence>MKKICCFILSCFILLGNPAPFLAEQEPLLLEDAFYSVLFPRINEVIQKYYGKQKPYECPKIVSMKKMYSGTYLFRVSIEIIKYEPGIGGEKLPPFEKVTITFDNDEGDWTVKNIDVKRLPNNTKINCRKPV</sequence>
<comment type="caution">
    <text evidence="1">The sequence shown here is derived from an EMBL/GenBank/DDBJ whole genome shotgun (WGS) entry which is preliminary data.</text>
</comment>
<dbReference type="EMBL" id="JAMBOP010000002">
    <property type="protein sequence ID" value="MCM3734707.1"/>
    <property type="molecule type" value="Genomic_DNA"/>
</dbReference>
<dbReference type="Proteomes" id="UP001202289">
    <property type="component" value="Unassembled WGS sequence"/>
</dbReference>
<proteinExistence type="predicted"/>
<keyword evidence="2" id="KW-1185">Reference proteome</keyword>
<evidence type="ECO:0000313" key="2">
    <source>
        <dbReference type="Proteomes" id="UP001202289"/>
    </source>
</evidence>
<accession>A0ACC6A1E8</accession>
<name>A0ACC6A1E8_9BACI</name>